<evidence type="ECO:0000256" key="7">
    <source>
        <dbReference type="SAM" id="Phobius"/>
    </source>
</evidence>
<dbReference type="InterPro" id="IPR004776">
    <property type="entry name" value="Mem_transp_PIN-like"/>
</dbReference>
<feature type="transmembrane region" description="Helical" evidence="7">
    <location>
        <begin position="223"/>
        <end position="245"/>
    </location>
</feature>
<gene>
    <name evidence="8" type="ORF">LR394_35530</name>
</gene>
<sequence length="304" mass="31259">MTGVVTGFSIILIVILAGMVLAATGVIPREGARYLSKTAYAVASPALLFMTMSHGDPSVLASKAAVVALTSAAISATFFILLSRLFFRRPLAETTIGVTASSYANAANIGLPVATYVVGDTSAAAPLIMLQLVILAPAVTAALELGVRGRMDVWGVLTIPLRNPLVVGTVAGVLVSVTGVTVPNVISAPLEILGGAAVPLMLMAFGITLWGRRPLADADLPPVLTATVIKMLFMPLVAYGVAFMLGLEGAALFAVVAMAALPTAQNVQTYAIWFGRGENIARDVALLTTVGCMPVLIAISALLT</sequence>
<feature type="transmembrane region" description="Helical" evidence="7">
    <location>
        <begin position="6"/>
        <end position="27"/>
    </location>
</feature>
<evidence type="ECO:0000256" key="3">
    <source>
        <dbReference type="ARBA" id="ARBA00022475"/>
    </source>
</evidence>
<keyword evidence="9" id="KW-1185">Reference proteome</keyword>
<comment type="caution">
    <text evidence="8">The sequence shown here is derived from an EMBL/GenBank/DDBJ whole genome shotgun (WGS) entry which is preliminary data.</text>
</comment>
<comment type="subcellular location">
    <subcellularLocation>
        <location evidence="1">Membrane</location>
        <topology evidence="1">Multi-pass membrane protein</topology>
    </subcellularLocation>
</comment>
<organism evidence="8 9">
    <name type="scientific">Kineosporia babensis</name>
    <dbReference type="NCBI Taxonomy" id="499548"/>
    <lineage>
        <taxon>Bacteria</taxon>
        <taxon>Bacillati</taxon>
        <taxon>Actinomycetota</taxon>
        <taxon>Actinomycetes</taxon>
        <taxon>Kineosporiales</taxon>
        <taxon>Kineosporiaceae</taxon>
        <taxon>Kineosporia</taxon>
    </lineage>
</organism>
<dbReference type="PANTHER" id="PTHR36838">
    <property type="entry name" value="AUXIN EFFLUX CARRIER FAMILY PROTEIN"/>
    <property type="match status" value="1"/>
</dbReference>
<dbReference type="EMBL" id="JAJOMB010000028">
    <property type="protein sequence ID" value="MCD5316222.1"/>
    <property type="molecule type" value="Genomic_DNA"/>
</dbReference>
<feature type="transmembrane region" description="Helical" evidence="7">
    <location>
        <begin position="64"/>
        <end position="87"/>
    </location>
</feature>
<dbReference type="GO" id="GO:0055085">
    <property type="term" value="P:transmembrane transport"/>
    <property type="evidence" value="ECO:0007669"/>
    <property type="project" value="InterPro"/>
</dbReference>
<evidence type="ECO:0000313" key="8">
    <source>
        <dbReference type="EMBL" id="MCD5316222.1"/>
    </source>
</evidence>
<feature type="transmembrane region" description="Helical" evidence="7">
    <location>
        <begin position="251"/>
        <end position="272"/>
    </location>
</feature>
<evidence type="ECO:0000256" key="5">
    <source>
        <dbReference type="ARBA" id="ARBA00022989"/>
    </source>
</evidence>
<dbReference type="Pfam" id="PF03547">
    <property type="entry name" value="Mem_trans"/>
    <property type="match status" value="2"/>
</dbReference>
<feature type="transmembrane region" description="Helical" evidence="7">
    <location>
        <begin position="34"/>
        <end position="52"/>
    </location>
</feature>
<reference evidence="8" key="1">
    <citation type="submission" date="2021-11" db="EMBL/GenBank/DDBJ databases">
        <title>Streptomyces corallinus and Kineosporia corallina sp. nov., two new coral-derived marine actinobacteria.</title>
        <authorList>
            <person name="Buangrab K."/>
            <person name="Sutthacheep M."/>
            <person name="Yeemin T."/>
            <person name="Harunari E."/>
            <person name="Igarashi Y."/>
            <person name="Sripreechasak P."/>
            <person name="Kanchanasin P."/>
            <person name="Tanasupawat S."/>
            <person name="Phongsopitanun W."/>
        </authorList>
    </citation>
    <scope>NUCLEOTIDE SEQUENCE</scope>
    <source>
        <strain evidence="8">JCM 31032</strain>
    </source>
</reference>
<feature type="transmembrane region" description="Helical" evidence="7">
    <location>
        <begin position="284"/>
        <end position="303"/>
    </location>
</feature>
<name>A0A9X1NJI0_9ACTN</name>
<accession>A0A9X1NJI0</accession>
<evidence type="ECO:0000256" key="1">
    <source>
        <dbReference type="ARBA" id="ARBA00004141"/>
    </source>
</evidence>
<dbReference type="Proteomes" id="UP001138997">
    <property type="component" value="Unassembled WGS sequence"/>
</dbReference>
<evidence type="ECO:0000256" key="6">
    <source>
        <dbReference type="ARBA" id="ARBA00023136"/>
    </source>
</evidence>
<keyword evidence="4 7" id="KW-0812">Transmembrane</keyword>
<dbReference type="RefSeq" id="WP_231449075.1">
    <property type="nucleotide sequence ID" value="NZ_JAJOMB010000028.1"/>
</dbReference>
<keyword evidence="6 7" id="KW-0472">Membrane</keyword>
<evidence type="ECO:0000313" key="9">
    <source>
        <dbReference type="Proteomes" id="UP001138997"/>
    </source>
</evidence>
<keyword evidence="5 7" id="KW-1133">Transmembrane helix</keyword>
<protein>
    <submittedName>
        <fullName evidence="8">AEC family transporter</fullName>
    </submittedName>
</protein>
<dbReference type="PANTHER" id="PTHR36838:SF1">
    <property type="entry name" value="SLR1864 PROTEIN"/>
    <property type="match status" value="1"/>
</dbReference>
<feature type="transmembrane region" description="Helical" evidence="7">
    <location>
        <begin position="192"/>
        <end position="211"/>
    </location>
</feature>
<evidence type="ECO:0000256" key="2">
    <source>
        <dbReference type="ARBA" id="ARBA00022448"/>
    </source>
</evidence>
<keyword evidence="3" id="KW-1003">Cell membrane</keyword>
<feature type="transmembrane region" description="Helical" evidence="7">
    <location>
        <begin position="164"/>
        <end position="186"/>
    </location>
</feature>
<dbReference type="GO" id="GO:0016020">
    <property type="term" value="C:membrane"/>
    <property type="evidence" value="ECO:0007669"/>
    <property type="project" value="UniProtKB-SubCell"/>
</dbReference>
<proteinExistence type="predicted"/>
<feature type="transmembrane region" description="Helical" evidence="7">
    <location>
        <begin position="123"/>
        <end position="143"/>
    </location>
</feature>
<keyword evidence="2" id="KW-0813">Transport</keyword>
<evidence type="ECO:0000256" key="4">
    <source>
        <dbReference type="ARBA" id="ARBA00022692"/>
    </source>
</evidence>
<dbReference type="AlphaFoldDB" id="A0A9X1NJI0"/>
<feature type="transmembrane region" description="Helical" evidence="7">
    <location>
        <begin position="94"/>
        <end position="117"/>
    </location>
</feature>